<dbReference type="EMBL" id="JWZX01003268">
    <property type="protein sequence ID" value="KOO22588.1"/>
    <property type="molecule type" value="Genomic_DNA"/>
</dbReference>
<reference evidence="10" key="1">
    <citation type="journal article" date="2015" name="PLoS Genet.">
        <title>Genome Sequence and Transcriptome Analyses of Chrysochromulina tobin: Metabolic Tools for Enhanced Algal Fitness in the Prominent Order Prymnesiales (Haptophyceae).</title>
        <authorList>
            <person name="Hovde B.T."/>
            <person name="Deodato C.R."/>
            <person name="Hunsperger H.M."/>
            <person name="Ryken S.A."/>
            <person name="Yost W."/>
            <person name="Jha R.K."/>
            <person name="Patterson J."/>
            <person name="Monnat R.J. Jr."/>
            <person name="Barlow S.B."/>
            <person name="Starkenburg S.R."/>
            <person name="Cattolico R.A."/>
        </authorList>
    </citation>
    <scope>NUCLEOTIDE SEQUENCE</scope>
    <source>
        <strain evidence="10">CCMP291</strain>
    </source>
</reference>
<evidence type="ECO:0000313" key="10">
    <source>
        <dbReference type="Proteomes" id="UP000037460"/>
    </source>
</evidence>
<feature type="transmembrane region" description="Helical" evidence="8">
    <location>
        <begin position="301"/>
        <end position="319"/>
    </location>
</feature>
<dbReference type="GO" id="GO:0003333">
    <property type="term" value="P:amino acid transmembrane transport"/>
    <property type="evidence" value="ECO:0007669"/>
    <property type="project" value="InterPro"/>
</dbReference>
<feature type="transmembrane region" description="Helical" evidence="8">
    <location>
        <begin position="271"/>
        <end position="295"/>
    </location>
</feature>
<sequence length="367" mass="37042">MDASAERSRTSNSSAPVSFASLGYDAFGEAGGRAVSLTFIILMITTMVSQVAKGDALLASVPMASAFAAVRCGVLAASVSTFARLASANMVSLINGGLTIGFIGAVSTLFAAGWPLADWSRLARADWSLAFPAAPTLLQLHVYCEVVPVVCSCLSYARARVRRVIVVGSLALLAIQLFWSSLGIALVAPSLGGGALRADPVASLMLAHGYVGAATAATAATAVLTTILGTARALHIFSLDATRASKTTGAPSSSASAGAGGRAGGGGLPSLLLYAATIAIPTTIATTAGSTAAYFGAIDLAGAYPVALLWGLVPPLMAMRRRRTMGASRSPGLMALATLSAAFVAANLAGDLAWLLPGLRGGRARWQ</sequence>
<dbReference type="Pfam" id="PF03222">
    <property type="entry name" value="Trp_Tyr_perm"/>
    <property type="match status" value="1"/>
</dbReference>
<gene>
    <name evidence="9" type="ORF">Ctob_003346</name>
</gene>
<evidence type="ECO:0000256" key="8">
    <source>
        <dbReference type="SAM" id="Phobius"/>
    </source>
</evidence>
<evidence type="ECO:0000256" key="2">
    <source>
        <dbReference type="ARBA" id="ARBA00022448"/>
    </source>
</evidence>
<feature type="transmembrane region" description="Helical" evidence="8">
    <location>
        <begin position="164"/>
        <end position="187"/>
    </location>
</feature>
<evidence type="ECO:0000313" key="9">
    <source>
        <dbReference type="EMBL" id="KOO22588.1"/>
    </source>
</evidence>
<evidence type="ECO:0000256" key="5">
    <source>
        <dbReference type="ARBA" id="ARBA00022692"/>
    </source>
</evidence>
<proteinExistence type="predicted"/>
<dbReference type="AlphaFoldDB" id="A0A0M0J8N7"/>
<keyword evidence="3" id="KW-1003">Cell membrane</keyword>
<dbReference type="Proteomes" id="UP000037460">
    <property type="component" value="Unassembled WGS sequence"/>
</dbReference>
<keyword evidence="6 8" id="KW-1133">Transmembrane helix</keyword>
<keyword evidence="4" id="KW-0997">Cell inner membrane</keyword>
<evidence type="ECO:0000256" key="1">
    <source>
        <dbReference type="ARBA" id="ARBA00004429"/>
    </source>
</evidence>
<dbReference type="PANTHER" id="PTHR32195:SF24">
    <property type="entry name" value="TRYPTOPHAN OR TYROSINE TRANSPORTER PROTEIN"/>
    <property type="match status" value="1"/>
</dbReference>
<feature type="transmembrane region" description="Helical" evidence="8">
    <location>
        <begin position="64"/>
        <end position="86"/>
    </location>
</feature>
<feature type="transmembrane region" description="Helical" evidence="8">
    <location>
        <begin position="98"/>
        <end position="117"/>
    </location>
</feature>
<feature type="transmembrane region" description="Helical" evidence="8">
    <location>
        <begin position="137"/>
        <end position="157"/>
    </location>
</feature>
<keyword evidence="2" id="KW-0813">Transport</keyword>
<accession>A0A0M0J8N7</accession>
<evidence type="ECO:0000256" key="4">
    <source>
        <dbReference type="ARBA" id="ARBA00022519"/>
    </source>
</evidence>
<keyword evidence="7 8" id="KW-0472">Membrane</keyword>
<name>A0A0M0J8N7_9EUKA</name>
<dbReference type="InterPro" id="IPR018227">
    <property type="entry name" value="Amino_acid_transport_2"/>
</dbReference>
<protein>
    <recommendedName>
        <fullName evidence="11">Amino acid transporter transmembrane domain-containing protein</fullName>
    </recommendedName>
</protein>
<dbReference type="PANTHER" id="PTHR32195">
    <property type="entry name" value="OS07G0662800 PROTEIN"/>
    <property type="match status" value="1"/>
</dbReference>
<keyword evidence="10" id="KW-1185">Reference proteome</keyword>
<evidence type="ECO:0000256" key="7">
    <source>
        <dbReference type="ARBA" id="ARBA00023136"/>
    </source>
</evidence>
<keyword evidence="5 8" id="KW-0812">Transmembrane</keyword>
<evidence type="ECO:0008006" key="11">
    <source>
        <dbReference type="Google" id="ProtNLM"/>
    </source>
</evidence>
<dbReference type="GO" id="GO:0005886">
    <property type="term" value="C:plasma membrane"/>
    <property type="evidence" value="ECO:0007669"/>
    <property type="project" value="UniProtKB-SubCell"/>
</dbReference>
<feature type="transmembrane region" description="Helical" evidence="8">
    <location>
        <begin position="207"/>
        <end position="228"/>
    </location>
</feature>
<comment type="caution">
    <text evidence="9">The sequence shown here is derived from an EMBL/GenBank/DDBJ whole genome shotgun (WGS) entry which is preliminary data.</text>
</comment>
<evidence type="ECO:0000256" key="6">
    <source>
        <dbReference type="ARBA" id="ARBA00022989"/>
    </source>
</evidence>
<feature type="transmembrane region" description="Helical" evidence="8">
    <location>
        <begin position="34"/>
        <end position="52"/>
    </location>
</feature>
<comment type="subcellular location">
    <subcellularLocation>
        <location evidence="1">Cell inner membrane</location>
        <topology evidence="1">Multi-pass membrane protein</topology>
    </subcellularLocation>
</comment>
<evidence type="ECO:0000256" key="3">
    <source>
        <dbReference type="ARBA" id="ARBA00022475"/>
    </source>
</evidence>
<feature type="transmembrane region" description="Helical" evidence="8">
    <location>
        <begin position="331"/>
        <end position="356"/>
    </location>
</feature>
<dbReference type="OrthoDB" id="434845at2759"/>
<organism evidence="9 10">
    <name type="scientific">Chrysochromulina tobinii</name>
    <dbReference type="NCBI Taxonomy" id="1460289"/>
    <lineage>
        <taxon>Eukaryota</taxon>
        <taxon>Haptista</taxon>
        <taxon>Haptophyta</taxon>
        <taxon>Prymnesiophyceae</taxon>
        <taxon>Prymnesiales</taxon>
        <taxon>Chrysochromulinaceae</taxon>
        <taxon>Chrysochromulina</taxon>
    </lineage>
</organism>